<evidence type="ECO:0000256" key="6">
    <source>
        <dbReference type="ARBA" id="ARBA00023015"/>
    </source>
</evidence>
<dbReference type="Gene3D" id="3.30.160.60">
    <property type="entry name" value="Classic Zinc Finger"/>
    <property type="match status" value="2"/>
</dbReference>
<dbReference type="GO" id="GO:0000981">
    <property type="term" value="F:DNA-binding transcription factor activity, RNA polymerase II-specific"/>
    <property type="evidence" value="ECO:0007669"/>
    <property type="project" value="TreeGrafter"/>
</dbReference>
<dbReference type="SUPFAM" id="SSF57667">
    <property type="entry name" value="beta-beta-alpha zinc fingers"/>
    <property type="match status" value="1"/>
</dbReference>
<dbReference type="PANTHER" id="PTHR23233:SF84">
    <property type="entry name" value="FI23031P1"/>
    <property type="match status" value="1"/>
</dbReference>
<comment type="similarity">
    <text evidence="9">Belongs to the sal C2H2-type zinc-finger protein family.</text>
</comment>
<dbReference type="GO" id="GO:0000978">
    <property type="term" value="F:RNA polymerase II cis-regulatory region sequence-specific DNA binding"/>
    <property type="evidence" value="ECO:0007669"/>
    <property type="project" value="TreeGrafter"/>
</dbReference>
<evidence type="ECO:0000256" key="7">
    <source>
        <dbReference type="ARBA" id="ARBA00023163"/>
    </source>
</evidence>
<keyword evidence="7" id="KW-0804">Transcription</keyword>
<dbReference type="InterPro" id="IPR013087">
    <property type="entry name" value="Znf_C2H2_type"/>
</dbReference>
<evidence type="ECO:0000313" key="13">
    <source>
        <dbReference type="Proteomes" id="UP000555367"/>
    </source>
</evidence>
<dbReference type="FunFam" id="3.30.160.60:FF:001289">
    <property type="entry name" value="Zinc finger protein 574"/>
    <property type="match status" value="1"/>
</dbReference>
<protein>
    <submittedName>
        <fullName evidence="12">SALL2 protein</fullName>
    </submittedName>
</protein>
<gene>
    <name evidence="12" type="primary">Sall2</name>
    <name evidence="12" type="ORF">PELURI_R16311</name>
</gene>
<evidence type="ECO:0000256" key="5">
    <source>
        <dbReference type="ARBA" id="ARBA00022833"/>
    </source>
</evidence>
<dbReference type="GO" id="GO:0005634">
    <property type="term" value="C:nucleus"/>
    <property type="evidence" value="ECO:0007669"/>
    <property type="project" value="UniProtKB-SubCell"/>
</dbReference>
<dbReference type="EMBL" id="VZTQ01005635">
    <property type="protein sequence ID" value="NXT35691.1"/>
    <property type="molecule type" value="Genomic_DNA"/>
</dbReference>
<organism evidence="12 13">
    <name type="scientific">Pelecanoides urinatrix</name>
    <name type="common">Common diving petrel</name>
    <name type="synonym">Procellaria urinatrix</name>
    <dbReference type="NCBI Taxonomy" id="37079"/>
    <lineage>
        <taxon>Eukaryota</taxon>
        <taxon>Metazoa</taxon>
        <taxon>Chordata</taxon>
        <taxon>Craniata</taxon>
        <taxon>Vertebrata</taxon>
        <taxon>Euteleostomi</taxon>
        <taxon>Archelosauria</taxon>
        <taxon>Archosauria</taxon>
        <taxon>Dinosauria</taxon>
        <taxon>Saurischia</taxon>
        <taxon>Theropoda</taxon>
        <taxon>Coelurosauria</taxon>
        <taxon>Aves</taxon>
        <taxon>Neognathae</taxon>
        <taxon>Neoaves</taxon>
        <taxon>Aequornithes</taxon>
        <taxon>Procellariiformes</taxon>
        <taxon>Procellariidae</taxon>
        <taxon>Pelecanoides</taxon>
    </lineage>
</organism>
<dbReference type="InterPro" id="IPR051565">
    <property type="entry name" value="Sal_C2H2-zinc-finger"/>
</dbReference>
<dbReference type="Proteomes" id="UP000555367">
    <property type="component" value="Unassembled WGS sequence"/>
</dbReference>
<feature type="non-terminal residue" evidence="12">
    <location>
        <position position="1"/>
    </location>
</feature>
<feature type="domain" description="C2H2-type" evidence="11">
    <location>
        <begin position="5"/>
        <end position="32"/>
    </location>
</feature>
<name>A0A7L3BT35_PELUR</name>
<keyword evidence="6" id="KW-0805">Transcription regulation</keyword>
<keyword evidence="3" id="KW-0677">Repeat</keyword>
<comment type="caution">
    <text evidence="12">The sequence shown here is derived from an EMBL/GenBank/DDBJ whole genome shotgun (WGS) entry which is preliminary data.</text>
</comment>
<dbReference type="OrthoDB" id="8742770at2759"/>
<evidence type="ECO:0000256" key="4">
    <source>
        <dbReference type="ARBA" id="ARBA00022771"/>
    </source>
</evidence>
<proteinExistence type="inferred from homology"/>
<comment type="subcellular location">
    <subcellularLocation>
        <location evidence="1">Nucleus</location>
    </subcellularLocation>
</comment>
<evidence type="ECO:0000256" key="8">
    <source>
        <dbReference type="ARBA" id="ARBA00023242"/>
    </source>
</evidence>
<sequence>AERPFRCKICGRCFSSRGNLRAHFGGHRGGPPNSCPLCQKKFTNALNLQQHVRLHLGGQLPDAGGTPQTPQIGG</sequence>
<evidence type="ECO:0000256" key="9">
    <source>
        <dbReference type="ARBA" id="ARBA00038474"/>
    </source>
</evidence>
<evidence type="ECO:0000256" key="10">
    <source>
        <dbReference type="PROSITE-ProRule" id="PRU00042"/>
    </source>
</evidence>
<dbReference type="PROSITE" id="PS00028">
    <property type="entry name" value="ZINC_FINGER_C2H2_1"/>
    <property type="match status" value="2"/>
</dbReference>
<keyword evidence="5" id="KW-0862">Zinc</keyword>
<feature type="non-terminal residue" evidence="12">
    <location>
        <position position="74"/>
    </location>
</feature>
<dbReference type="InterPro" id="IPR036236">
    <property type="entry name" value="Znf_C2H2_sf"/>
</dbReference>
<keyword evidence="8" id="KW-0539">Nucleus</keyword>
<keyword evidence="13" id="KW-1185">Reference proteome</keyword>
<evidence type="ECO:0000313" key="12">
    <source>
        <dbReference type="EMBL" id="NXT35691.1"/>
    </source>
</evidence>
<keyword evidence="4 10" id="KW-0863">Zinc-finger</keyword>
<dbReference type="PANTHER" id="PTHR23233">
    <property type="entry name" value="SAL-LIKE PROTEIN"/>
    <property type="match status" value="1"/>
</dbReference>
<evidence type="ECO:0000256" key="2">
    <source>
        <dbReference type="ARBA" id="ARBA00022723"/>
    </source>
</evidence>
<dbReference type="PROSITE" id="PS50157">
    <property type="entry name" value="ZINC_FINGER_C2H2_2"/>
    <property type="match status" value="2"/>
</dbReference>
<dbReference type="GO" id="GO:0008270">
    <property type="term" value="F:zinc ion binding"/>
    <property type="evidence" value="ECO:0007669"/>
    <property type="project" value="UniProtKB-KW"/>
</dbReference>
<feature type="domain" description="C2H2-type" evidence="11">
    <location>
        <begin position="33"/>
        <end position="60"/>
    </location>
</feature>
<dbReference type="Pfam" id="PF00096">
    <property type="entry name" value="zf-C2H2"/>
    <property type="match status" value="2"/>
</dbReference>
<evidence type="ECO:0000256" key="3">
    <source>
        <dbReference type="ARBA" id="ARBA00022737"/>
    </source>
</evidence>
<dbReference type="SMART" id="SM00355">
    <property type="entry name" value="ZnF_C2H2"/>
    <property type="match status" value="2"/>
</dbReference>
<reference evidence="12 13" key="1">
    <citation type="submission" date="2019-09" db="EMBL/GenBank/DDBJ databases">
        <title>Bird 10,000 Genomes (B10K) Project - Family phase.</title>
        <authorList>
            <person name="Zhang G."/>
        </authorList>
    </citation>
    <scope>NUCLEOTIDE SEQUENCE [LARGE SCALE GENOMIC DNA]</scope>
    <source>
        <strain evidence="12">B10K-DU-012-45</strain>
    </source>
</reference>
<dbReference type="AlphaFoldDB" id="A0A7L3BT35"/>
<accession>A0A7L3BT35</accession>
<keyword evidence="2" id="KW-0479">Metal-binding</keyword>
<evidence type="ECO:0000256" key="1">
    <source>
        <dbReference type="ARBA" id="ARBA00004123"/>
    </source>
</evidence>
<evidence type="ECO:0000259" key="11">
    <source>
        <dbReference type="PROSITE" id="PS50157"/>
    </source>
</evidence>